<dbReference type="InterPro" id="IPR025476">
    <property type="entry name" value="Helitron_helicase-like"/>
</dbReference>
<gene>
    <name evidence="2" type="ORF">LSALG_LOCUS256</name>
</gene>
<proteinExistence type="predicted"/>
<dbReference type="Pfam" id="PF14214">
    <property type="entry name" value="Helitron_like_N"/>
    <property type="match status" value="1"/>
</dbReference>
<accession>A0AA35V4Z8</accession>
<keyword evidence="3" id="KW-1185">Reference proteome</keyword>
<organism evidence="2 3">
    <name type="scientific">Lactuca saligna</name>
    <name type="common">Willowleaf lettuce</name>
    <dbReference type="NCBI Taxonomy" id="75948"/>
    <lineage>
        <taxon>Eukaryota</taxon>
        <taxon>Viridiplantae</taxon>
        <taxon>Streptophyta</taxon>
        <taxon>Embryophyta</taxon>
        <taxon>Tracheophyta</taxon>
        <taxon>Spermatophyta</taxon>
        <taxon>Magnoliopsida</taxon>
        <taxon>eudicotyledons</taxon>
        <taxon>Gunneridae</taxon>
        <taxon>Pentapetalae</taxon>
        <taxon>asterids</taxon>
        <taxon>campanulids</taxon>
        <taxon>Asterales</taxon>
        <taxon>Asteraceae</taxon>
        <taxon>Cichorioideae</taxon>
        <taxon>Cichorieae</taxon>
        <taxon>Lactucinae</taxon>
        <taxon>Lactuca</taxon>
    </lineage>
</organism>
<evidence type="ECO:0000313" key="3">
    <source>
        <dbReference type="Proteomes" id="UP001177003"/>
    </source>
</evidence>
<evidence type="ECO:0000259" key="1">
    <source>
        <dbReference type="Pfam" id="PF14214"/>
    </source>
</evidence>
<protein>
    <recommendedName>
        <fullName evidence="1">Helitron helicase-like domain-containing protein</fullName>
    </recommendedName>
</protein>
<reference evidence="2" key="1">
    <citation type="submission" date="2023-04" db="EMBL/GenBank/DDBJ databases">
        <authorList>
            <person name="Vijverberg K."/>
            <person name="Xiong W."/>
            <person name="Schranz E."/>
        </authorList>
    </citation>
    <scope>NUCLEOTIDE SEQUENCE</scope>
</reference>
<dbReference type="AlphaFoldDB" id="A0AA35V4Z8"/>
<sequence>MSASSKKNCDPVPASSPAFQIDCPRKSRSFDRLSVLPEYIDNGDCSCVCEYCGVLFWYVERALNMSTAAHPRYTHCCRGGTVILPYLYRFPSQFTGLYESRSFLKDVRAYNSMFLMTSFGANVDDDINDSRGPYVFKVSGQISHKIRSLLPDPAKGPRFLQLYLFDIDHEVENRLRDFDGPGSNTLDSTVINYLSRFLAESNEYARTFKNAKQMAEEMELESYAVRLFNHIEDRRYDLPLPGSLGCIVNGDDTTSTTYDIIIHSHHGHPQRISKLHPSYMPLQYPPLFPFGEEGWSPRLKLANRRGASAQNLTMNMYYAYHIHARQHIWSPIMNSSRLFQQYLVDAYTCIEESRLDYIVKHQSNLRSNYVSGLYDALSKGDRDVGSIGKRIFLPALFTGGPRFMYNHYLDALSICRVYGNPQYFITFMCNLKWPEISRYMDTHHQTDTHSRADIISHVFNIKVREFIRFLKEDKSFGDVEAYLYTIEF</sequence>
<feature type="domain" description="Helitron helicase-like" evidence="1">
    <location>
        <begin position="317"/>
        <end position="488"/>
    </location>
</feature>
<dbReference type="Proteomes" id="UP001177003">
    <property type="component" value="Chromosome 0"/>
</dbReference>
<dbReference type="PANTHER" id="PTHR45786:SF77">
    <property type="entry name" value="HELITRON HELICASE-LIKE DOMAIN-CONTAINING PROTEIN-RELATED"/>
    <property type="match status" value="1"/>
</dbReference>
<name>A0AA35V4Z8_LACSI</name>
<dbReference type="EMBL" id="OX465086">
    <property type="protein sequence ID" value="CAI9259360.1"/>
    <property type="molecule type" value="Genomic_DNA"/>
</dbReference>
<dbReference type="PANTHER" id="PTHR45786">
    <property type="entry name" value="DNA BINDING PROTEIN-LIKE"/>
    <property type="match status" value="1"/>
</dbReference>
<evidence type="ECO:0000313" key="2">
    <source>
        <dbReference type="EMBL" id="CAI9259360.1"/>
    </source>
</evidence>